<protein>
    <submittedName>
        <fullName evidence="1">Uncharacterized protein</fullName>
    </submittedName>
</protein>
<evidence type="ECO:0000313" key="1">
    <source>
        <dbReference type="EMBL" id="GIY61987.1"/>
    </source>
</evidence>
<sequence length="80" mass="9202">MKRVLFPFRIPKSSFPPRQPLSIGFRVVFFFHDQIPAHPPQRDTPSAFHEEASCVIPQGRYIALVSGENVWHNVIWGSND</sequence>
<name>A0AAV4UV86_CAEEX</name>
<evidence type="ECO:0000313" key="2">
    <source>
        <dbReference type="Proteomes" id="UP001054945"/>
    </source>
</evidence>
<organism evidence="1 2">
    <name type="scientific">Caerostris extrusa</name>
    <name type="common">Bark spider</name>
    <name type="synonym">Caerostris bankana</name>
    <dbReference type="NCBI Taxonomy" id="172846"/>
    <lineage>
        <taxon>Eukaryota</taxon>
        <taxon>Metazoa</taxon>
        <taxon>Ecdysozoa</taxon>
        <taxon>Arthropoda</taxon>
        <taxon>Chelicerata</taxon>
        <taxon>Arachnida</taxon>
        <taxon>Araneae</taxon>
        <taxon>Araneomorphae</taxon>
        <taxon>Entelegynae</taxon>
        <taxon>Araneoidea</taxon>
        <taxon>Araneidae</taxon>
        <taxon>Caerostris</taxon>
    </lineage>
</organism>
<accession>A0AAV4UV86</accession>
<gene>
    <name evidence="1" type="ORF">CEXT_138671</name>
</gene>
<dbReference type="Proteomes" id="UP001054945">
    <property type="component" value="Unassembled WGS sequence"/>
</dbReference>
<dbReference type="EMBL" id="BPLR01013560">
    <property type="protein sequence ID" value="GIY61987.1"/>
    <property type="molecule type" value="Genomic_DNA"/>
</dbReference>
<comment type="caution">
    <text evidence="1">The sequence shown here is derived from an EMBL/GenBank/DDBJ whole genome shotgun (WGS) entry which is preliminary data.</text>
</comment>
<dbReference type="AlphaFoldDB" id="A0AAV4UV86"/>
<proteinExistence type="predicted"/>
<keyword evidence="2" id="KW-1185">Reference proteome</keyword>
<reference evidence="1 2" key="1">
    <citation type="submission" date="2021-06" db="EMBL/GenBank/DDBJ databases">
        <title>Caerostris extrusa draft genome.</title>
        <authorList>
            <person name="Kono N."/>
            <person name="Arakawa K."/>
        </authorList>
    </citation>
    <scope>NUCLEOTIDE SEQUENCE [LARGE SCALE GENOMIC DNA]</scope>
</reference>